<dbReference type="PANTHER" id="PTHR24347">
    <property type="entry name" value="SERINE/THREONINE-PROTEIN KINASE"/>
    <property type="match status" value="1"/>
</dbReference>
<keyword evidence="1 3" id="KW-0547">Nucleotide-binding</keyword>
<dbReference type="Proteomes" id="UP000006790">
    <property type="component" value="Chromosome 4"/>
</dbReference>
<evidence type="ECO:0000313" key="6">
    <source>
        <dbReference type="EMBL" id="AET39785.1"/>
    </source>
</evidence>
<reference evidence="7" key="1">
    <citation type="journal article" date="2012" name="G3 (Bethesda)">
        <title>Pichia sorbitophila, an interspecies yeast hybrid reveals early steps of genome resolution following polyploidization.</title>
        <authorList>
            <person name="Leh Louis V."/>
            <person name="Despons L."/>
            <person name="Friedrich A."/>
            <person name="Martin T."/>
            <person name="Durrens P."/>
            <person name="Casaregola S."/>
            <person name="Neuveglise C."/>
            <person name="Fairhead C."/>
            <person name="Marck C."/>
            <person name="Cruz J.A."/>
            <person name="Straub M.L."/>
            <person name="Kugler V."/>
            <person name="Sacerdot C."/>
            <person name="Uzunov Z."/>
            <person name="Thierry A."/>
            <person name="Weiss S."/>
            <person name="Bleykasten C."/>
            <person name="De Montigny J."/>
            <person name="Jacques N."/>
            <person name="Jung P."/>
            <person name="Lemaire M."/>
            <person name="Mallet S."/>
            <person name="Morel G."/>
            <person name="Richard G.F."/>
            <person name="Sarkar A."/>
            <person name="Savel G."/>
            <person name="Schacherer J."/>
            <person name="Seret M.L."/>
            <person name="Talla E."/>
            <person name="Samson G."/>
            <person name="Jubin C."/>
            <person name="Poulain J."/>
            <person name="Vacherie B."/>
            <person name="Barbe V."/>
            <person name="Pelletier E."/>
            <person name="Sherman D.J."/>
            <person name="Westhof E."/>
            <person name="Weissenbach J."/>
            <person name="Baret P.V."/>
            <person name="Wincker P."/>
            <person name="Gaillardin C."/>
            <person name="Dujon B."/>
            <person name="Souciet J.L."/>
        </authorList>
    </citation>
    <scope>NUCLEOTIDE SEQUENCE [LARGE SCALE GENOMIC DNA]</scope>
    <source>
        <strain evidence="7">CBS 270.75 / DBVPG 7215 / KCTC 17166 / NRRL Y-17582</strain>
    </source>
</reference>
<evidence type="ECO:0000259" key="5">
    <source>
        <dbReference type="PROSITE" id="PS50011"/>
    </source>
</evidence>
<dbReference type="GO" id="GO:0005634">
    <property type="term" value="C:nucleus"/>
    <property type="evidence" value="ECO:0007669"/>
    <property type="project" value="EnsemblFungi"/>
</dbReference>
<protein>
    <recommendedName>
        <fullName evidence="5">Protein kinase domain-containing protein</fullName>
    </recommendedName>
</protein>
<dbReference type="RefSeq" id="XP_003646602.1">
    <property type="nucleotide sequence ID" value="XM_003646554.1"/>
</dbReference>
<dbReference type="FunCoup" id="G8JSR3">
    <property type="interactions" value="275"/>
</dbReference>
<dbReference type="KEGG" id="erc:Ecym_4773"/>
<dbReference type="InterPro" id="IPR008271">
    <property type="entry name" value="Ser/Thr_kinase_AS"/>
</dbReference>
<dbReference type="GO" id="GO:0005737">
    <property type="term" value="C:cytoplasm"/>
    <property type="evidence" value="ECO:0007669"/>
    <property type="project" value="EnsemblFungi"/>
</dbReference>
<evidence type="ECO:0000313" key="7">
    <source>
        <dbReference type="Proteomes" id="UP000006790"/>
    </source>
</evidence>
<evidence type="ECO:0000256" key="2">
    <source>
        <dbReference type="ARBA" id="ARBA00022840"/>
    </source>
</evidence>
<feature type="domain" description="Protein kinase" evidence="5">
    <location>
        <begin position="30"/>
        <end position="340"/>
    </location>
</feature>
<dbReference type="InterPro" id="IPR011009">
    <property type="entry name" value="Kinase-like_dom_sf"/>
</dbReference>
<evidence type="ECO:0000256" key="3">
    <source>
        <dbReference type="PROSITE-ProRule" id="PRU10141"/>
    </source>
</evidence>
<dbReference type="AlphaFoldDB" id="G8JSR3"/>
<dbReference type="PROSITE" id="PS00108">
    <property type="entry name" value="PROTEIN_KINASE_ST"/>
    <property type="match status" value="1"/>
</dbReference>
<dbReference type="GO" id="GO:0004674">
    <property type="term" value="F:protein serine/threonine kinase activity"/>
    <property type="evidence" value="ECO:0007669"/>
    <property type="project" value="EnsemblFungi"/>
</dbReference>
<dbReference type="Pfam" id="PF00069">
    <property type="entry name" value="Pkinase"/>
    <property type="match status" value="1"/>
</dbReference>
<dbReference type="GO" id="GO:1904547">
    <property type="term" value="P:regulation of cellular response to glucose starvation"/>
    <property type="evidence" value="ECO:0007669"/>
    <property type="project" value="EnsemblFungi"/>
</dbReference>
<dbReference type="InParanoid" id="G8JSR3"/>
<evidence type="ECO:0000256" key="4">
    <source>
        <dbReference type="SAM" id="MobiDB-lite"/>
    </source>
</evidence>
<dbReference type="Gene3D" id="3.30.200.20">
    <property type="entry name" value="Phosphorylase Kinase, domain 1"/>
    <property type="match status" value="1"/>
</dbReference>
<dbReference type="SUPFAM" id="SSF56112">
    <property type="entry name" value="Protein kinase-like (PK-like)"/>
    <property type="match status" value="1"/>
</dbReference>
<dbReference type="SMART" id="SM00220">
    <property type="entry name" value="S_TKc"/>
    <property type="match status" value="1"/>
</dbReference>
<feature type="region of interest" description="Disordered" evidence="4">
    <location>
        <begin position="364"/>
        <end position="383"/>
    </location>
</feature>
<feature type="binding site" evidence="3">
    <location>
        <position position="64"/>
    </location>
    <ligand>
        <name>ATP</name>
        <dbReference type="ChEBI" id="CHEBI:30616"/>
    </ligand>
</feature>
<dbReference type="STRING" id="931890.G8JSR3"/>
<organism evidence="6 7">
    <name type="scientific">Eremothecium cymbalariae (strain CBS 270.75 / DBVPG 7215 / KCTC 17166 / NRRL Y-17582)</name>
    <name type="common">Yeast</name>
    <dbReference type="NCBI Taxonomy" id="931890"/>
    <lineage>
        <taxon>Eukaryota</taxon>
        <taxon>Fungi</taxon>
        <taxon>Dikarya</taxon>
        <taxon>Ascomycota</taxon>
        <taxon>Saccharomycotina</taxon>
        <taxon>Saccharomycetes</taxon>
        <taxon>Saccharomycetales</taxon>
        <taxon>Saccharomycetaceae</taxon>
        <taxon>Eremothecium</taxon>
    </lineage>
</organism>
<dbReference type="OMA" id="FEGHHHV"/>
<dbReference type="InterPro" id="IPR000719">
    <property type="entry name" value="Prot_kinase_dom"/>
</dbReference>
<dbReference type="GeneID" id="11470255"/>
<accession>G8JSR3</accession>
<dbReference type="EMBL" id="CP002500">
    <property type="protein sequence ID" value="AET39785.1"/>
    <property type="molecule type" value="Genomic_DNA"/>
</dbReference>
<keyword evidence="7" id="KW-1185">Reference proteome</keyword>
<dbReference type="HOGENOM" id="CLU_465513_0_0_1"/>
<dbReference type="PROSITE" id="PS50011">
    <property type="entry name" value="PROTEIN_KINASE_DOM"/>
    <property type="match status" value="1"/>
</dbReference>
<dbReference type="GO" id="GO:0005524">
    <property type="term" value="F:ATP binding"/>
    <property type="evidence" value="ECO:0007669"/>
    <property type="project" value="UniProtKB-UniRule"/>
</dbReference>
<dbReference type="Gene3D" id="1.10.510.10">
    <property type="entry name" value="Transferase(Phosphotransferase) domain 1"/>
    <property type="match status" value="1"/>
</dbReference>
<name>G8JSR3_ERECY</name>
<gene>
    <name evidence="6" type="ordered locus">Ecym_4773</name>
</gene>
<dbReference type="eggNOG" id="KOG0032">
    <property type="taxonomic scope" value="Eukaryota"/>
</dbReference>
<sequence length="530" mass="59641">MDSAMTTVGKAWPAFDSAILKAPQSKCKYVTATRKLGDGNFSVVKECMNVQTHERYAMKLIPKKLVRGRMQLIQREVSVLKHVSERIHILEAEDQEWQDYKVENNGTFDGHHHVLQLFDYFETKQNIVLVTQLCAQGDLYDRIIESGSLNLETQVKPYTACLLSALEFLHENGFIHRDIKAENILFRLRQQPPTNSKYDEAAHDLIIADFGLAVAKDNHMSLKEYVGTLSYLAPEVVHCKDVQKMSPKAAQEVKEYGPGIDVWALGVLCYFMMSGYMPFDCDDDTETTDCILRGEYYVDEEAQLAGDLHFKNCWNFIQRCFTVADTIRPSAHDLMAHPFVREYFQSVEEIDFSNIPIIEKSKSSTSLHNLGPPTRSPLGHSPRVSFIEKSPISRNSSREQNLKVLRDTLRKTLSMTSIEPLHDILSSASSAAMNSNRKNSTFILEPEPPSSSLMQGCFSLTPESKSNFSTPPAISRRSSANNFLDTGNTTMISTSSGTTALQMNRVGDAFVGERGKYIAFQLGRDDDDVN</sequence>
<evidence type="ECO:0000256" key="1">
    <source>
        <dbReference type="ARBA" id="ARBA00022741"/>
    </source>
</evidence>
<proteinExistence type="predicted"/>
<dbReference type="InterPro" id="IPR017441">
    <property type="entry name" value="Protein_kinase_ATP_BS"/>
</dbReference>
<dbReference type="OrthoDB" id="40902at2759"/>
<keyword evidence="2 3" id="KW-0067">ATP-binding</keyword>
<dbReference type="PROSITE" id="PS00107">
    <property type="entry name" value="PROTEIN_KINASE_ATP"/>
    <property type="match status" value="1"/>
</dbReference>